<feature type="region of interest" description="Uridylyltransferase" evidence="6">
    <location>
        <begin position="1"/>
        <end position="316"/>
    </location>
</feature>
<dbReference type="PANTHER" id="PTHR47320:SF1">
    <property type="entry name" value="BIFUNCTIONAL URIDYLYLTRANSFERASE_URIDYLYL-REMOVING ENZYME"/>
    <property type="match status" value="1"/>
</dbReference>
<dbReference type="InterPro" id="IPR043519">
    <property type="entry name" value="NT_sf"/>
</dbReference>
<evidence type="ECO:0000259" key="7">
    <source>
        <dbReference type="Pfam" id="PF08335"/>
    </source>
</evidence>
<feature type="domain" description="PII-uridylyltransferase/Glutamine-synthetase adenylyltransferase" evidence="7">
    <location>
        <begin position="172"/>
        <end position="299"/>
    </location>
</feature>
<dbReference type="SUPFAM" id="SSF81891">
    <property type="entry name" value="Poly A polymerase C-terminal region-like"/>
    <property type="match status" value="1"/>
</dbReference>
<keyword evidence="4 6" id="KW-0460">Magnesium</keyword>
<dbReference type="Gene3D" id="1.20.120.330">
    <property type="entry name" value="Nucleotidyltransferases domain 2"/>
    <property type="match status" value="1"/>
</dbReference>
<evidence type="ECO:0000256" key="3">
    <source>
        <dbReference type="ARBA" id="ARBA00022801"/>
    </source>
</evidence>
<dbReference type="SUPFAM" id="SSF81301">
    <property type="entry name" value="Nucleotidyltransferase"/>
    <property type="match status" value="1"/>
</dbReference>
<dbReference type="OrthoDB" id="9758038at2"/>
<dbReference type="EC" id="2.7.7.59" evidence="6"/>
<comment type="cofactor">
    <cofactor evidence="6">
        <name>Mg(2+)</name>
        <dbReference type="ChEBI" id="CHEBI:18420"/>
    </cofactor>
</comment>
<evidence type="ECO:0000256" key="6">
    <source>
        <dbReference type="HAMAP-Rule" id="MF_00277"/>
    </source>
</evidence>
<dbReference type="Proteomes" id="UP000189733">
    <property type="component" value="Unassembled WGS sequence"/>
</dbReference>
<dbReference type="Pfam" id="PF24931">
    <property type="entry name" value="ACT_ACR9_3rd"/>
    <property type="match status" value="1"/>
</dbReference>
<comment type="similarity">
    <text evidence="6">Belongs to the GlnD family.</text>
</comment>
<accession>A0A1T4VK33</accession>
<dbReference type="GO" id="GO:0008773">
    <property type="term" value="F:[protein-PII] uridylyltransferase activity"/>
    <property type="evidence" value="ECO:0007669"/>
    <property type="project" value="UniProtKB-UniRule"/>
</dbReference>
<comment type="caution">
    <text evidence="6">Lacks conserved residue(s) required for the propagation of feature annotation.</text>
</comment>
<dbReference type="GO" id="GO:0008081">
    <property type="term" value="F:phosphoric diester hydrolase activity"/>
    <property type="evidence" value="ECO:0007669"/>
    <property type="project" value="UniProtKB-UniRule"/>
</dbReference>
<dbReference type="RefSeq" id="WP_159445878.1">
    <property type="nucleotide sequence ID" value="NZ_FUYA01000001.1"/>
</dbReference>
<evidence type="ECO:0000256" key="1">
    <source>
        <dbReference type="ARBA" id="ARBA00022679"/>
    </source>
</evidence>
<keyword evidence="9" id="KW-1185">Reference proteome</keyword>
<reference evidence="8 9" key="1">
    <citation type="submission" date="2017-02" db="EMBL/GenBank/DDBJ databases">
        <authorList>
            <person name="Peterson S.W."/>
        </authorList>
    </citation>
    <scope>NUCLEOTIDE SEQUENCE [LARGE SCALE GENOMIC DNA]</scope>
    <source>
        <strain evidence="8 9">DSM 18034</strain>
    </source>
</reference>
<comment type="function">
    <text evidence="6">Modifies, by uridylylation and deuridylylation, the PII regulatory proteins (GlnB and homologs), in response to the nitrogen status of the cell that GlnD senses through the glutamine level. Under low glutamine levels, catalyzes the conversion of the PII proteins and UTP to PII-UMP and PPi, while under higher glutamine levels, GlnD hydrolyzes PII-UMP to PII and UMP (deuridylylation). Thus, controls uridylylation state and activity of the PII proteins, and plays an important role in the regulation of nitrogen metabolism.</text>
</comment>
<evidence type="ECO:0000313" key="9">
    <source>
        <dbReference type="Proteomes" id="UP000189733"/>
    </source>
</evidence>
<dbReference type="STRING" id="1121442.SAMN02745702_00500"/>
<dbReference type="Pfam" id="PF08335">
    <property type="entry name" value="GlnD_UR_UTase"/>
    <property type="match status" value="1"/>
</dbReference>
<dbReference type="PANTHER" id="PTHR47320">
    <property type="entry name" value="BIFUNCTIONAL URIDYLYLTRANSFERASE/URIDYLYL-REMOVING ENZYME"/>
    <property type="match status" value="1"/>
</dbReference>
<dbReference type="SUPFAM" id="SSF81593">
    <property type="entry name" value="Nucleotidyltransferase substrate binding subunit/domain"/>
    <property type="match status" value="1"/>
</dbReference>
<dbReference type="InterPro" id="IPR013546">
    <property type="entry name" value="PII_UdlTrfase/GS_AdlTrfase"/>
</dbReference>
<dbReference type="AlphaFoldDB" id="A0A1T4VK33"/>
<dbReference type="GO" id="GO:0006808">
    <property type="term" value="P:regulation of nitrogen utilization"/>
    <property type="evidence" value="ECO:0007669"/>
    <property type="project" value="UniProtKB-UniRule"/>
</dbReference>
<keyword evidence="1 6" id="KW-0808">Transferase</keyword>
<dbReference type="HAMAP" id="MF_00277">
    <property type="entry name" value="PII_uridylyl_transf"/>
    <property type="match status" value="1"/>
</dbReference>
<comment type="catalytic activity">
    <reaction evidence="6">
        <text>[protein-PII]-uridylyl-L-tyrosine + H2O = [protein-PII]-L-tyrosine + UMP + H(+)</text>
        <dbReference type="Rhea" id="RHEA:48600"/>
        <dbReference type="Rhea" id="RHEA-COMP:12147"/>
        <dbReference type="Rhea" id="RHEA-COMP:12148"/>
        <dbReference type="ChEBI" id="CHEBI:15377"/>
        <dbReference type="ChEBI" id="CHEBI:15378"/>
        <dbReference type="ChEBI" id="CHEBI:46858"/>
        <dbReference type="ChEBI" id="CHEBI:57865"/>
        <dbReference type="ChEBI" id="CHEBI:90602"/>
    </reaction>
</comment>
<comment type="activity regulation">
    <text evidence="6">Uridylyltransferase (UTase) activity is inhibited by glutamine, while glutamine activates uridylyl-removing (UR) activity.</text>
</comment>
<protein>
    <recommendedName>
        <fullName evidence="6">Bifunctional uridylyltransferase/uridylyl-removing enzyme</fullName>
        <shortName evidence="6">UTase/UR</shortName>
    </recommendedName>
    <alternativeName>
        <fullName evidence="6">Bifunctional [protein-PII] modification enzyme</fullName>
    </alternativeName>
    <alternativeName>
        <fullName evidence="6">Bifunctional nitrogen sensor protein</fullName>
    </alternativeName>
    <domain>
        <recommendedName>
            <fullName evidence="6">[Protein-PII] uridylyltransferase</fullName>
            <shortName evidence="6">PII uridylyltransferase</shortName>
            <shortName evidence="6">UTase</shortName>
            <ecNumber evidence="6">2.7.7.59</ecNumber>
        </recommendedName>
    </domain>
    <domain>
        <recommendedName>
            <fullName evidence="6">[Protein-PII]-UMP uridylyl-removing enzyme</fullName>
            <shortName evidence="6">UR</shortName>
            <ecNumber evidence="6">3.1.4.-</ecNumber>
        </recommendedName>
    </domain>
</protein>
<evidence type="ECO:0000313" key="8">
    <source>
        <dbReference type="EMBL" id="SKA65228.1"/>
    </source>
</evidence>
<evidence type="ECO:0000256" key="5">
    <source>
        <dbReference type="ARBA" id="ARBA00023268"/>
    </source>
</evidence>
<dbReference type="EMBL" id="FUYA01000001">
    <property type="protein sequence ID" value="SKA65228.1"/>
    <property type="molecule type" value="Genomic_DNA"/>
</dbReference>
<proteinExistence type="inferred from homology"/>
<sequence length="861" mass="97062">MSERHLERALQYRSCTPEEAADFRPSEYVQLLDGYFGERLQELLYRAGLQRNCPFALCAVGSYGRRNPSVFSDVELVLVYPGKLPAESLDFAPQLFAPLWDRGFEVRHAFRSYREILSESRKDFRVFTSLLDLRFIGGSEEIFEEFCEQFQTKVLKKKHRAFLSFVKKNVGTRRRRSGSAAERVEPDLKESVGGLRDVQQLRWLGQVFYGAGSFEGLTECGALDAESRRVLEEQWAFLSHTRQVLHTLNGARQDVLRREDIPAVAGALGFEDGQGKADQLAFMGRLSQAFVAIQAARETFSRQLPNAEGEIPARTSIAPGVELSGDELFLGEEKTLESPEDVLWLFGVSAREGVLLAWPTQREVISRSADWKDVLTGAPEALELFRNILQAGNAEDTLVQMMETGFLGVCIPELAAVQYRVPTMQEHVFTSGRHCLATLHLLAQAEKRAPEAFKEEQRRCGQEETVLLAALLHAIGPGDANQGAEDTVEQLLERWKMPREQAEDILFLVTRRTVLLDVARHRDTNDESEIARCAALIGSPERLDRLYLFTWAHARATSPKLWTRSIAQHVADLVAKVRRMLESGGEKAAGLGNELLDKRRRLYEALEKQSGEELAQDMLEAVPARYILSVELPDILRHAEMLQKLKAAVEQDQRIKPGGRGGAGVIVRDLRFDSLEDEWEFCVAAQYSPDFAAAVSGVMALMEIPVQSAVSFVWRNGSVLHIFRMKSLPESMPRDELFSRVEISLRSALTGRLALDTHLESDIPEPCSGKDAETGVELGVDNDDSAFHTVLEMNAPFRRGLMYLCARVFRDMGMDLVFSRVRRQAGRCRMEYFVRESGKRIEAKNRLDDVRKRLFAMTLGE</sequence>
<dbReference type="EC" id="3.1.4.-" evidence="6"/>
<organism evidence="8 9">
    <name type="scientific">Desulfobaculum bizertense DSM 18034</name>
    <dbReference type="NCBI Taxonomy" id="1121442"/>
    <lineage>
        <taxon>Bacteria</taxon>
        <taxon>Pseudomonadati</taxon>
        <taxon>Thermodesulfobacteriota</taxon>
        <taxon>Desulfovibrionia</taxon>
        <taxon>Desulfovibrionales</taxon>
        <taxon>Desulfovibrionaceae</taxon>
        <taxon>Desulfobaculum</taxon>
    </lineage>
</organism>
<keyword evidence="5 6" id="KW-0511">Multifunctional enzyme</keyword>
<comment type="domain">
    <text evidence="6">Has four distinct domains: an N-terminal nucleotidyltransferase (NT) domain responsible for UTase activity, a central HD domain that encodes UR activity, and two C-terminal ACT domains that seem to have a role in glutamine sensing.</text>
</comment>
<name>A0A1T4VK33_9BACT</name>
<dbReference type="InterPro" id="IPR010043">
    <property type="entry name" value="UTase/UR"/>
</dbReference>
<gene>
    <name evidence="6" type="primary">glnD</name>
    <name evidence="8" type="ORF">SAMN02745702_00500</name>
</gene>
<comment type="catalytic activity">
    <reaction evidence="6">
        <text>[protein-PII]-L-tyrosine + UTP = [protein-PII]-uridylyl-L-tyrosine + diphosphate</text>
        <dbReference type="Rhea" id="RHEA:13673"/>
        <dbReference type="Rhea" id="RHEA-COMP:12147"/>
        <dbReference type="Rhea" id="RHEA-COMP:12148"/>
        <dbReference type="ChEBI" id="CHEBI:33019"/>
        <dbReference type="ChEBI" id="CHEBI:46398"/>
        <dbReference type="ChEBI" id="CHEBI:46858"/>
        <dbReference type="ChEBI" id="CHEBI:90602"/>
        <dbReference type="EC" id="2.7.7.59"/>
    </reaction>
</comment>
<dbReference type="PIRSF" id="PIRSF006288">
    <property type="entry name" value="PII_uridyltransf"/>
    <property type="match status" value="1"/>
</dbReference>
<keyword evidence="3 6" id="KW-0378">Hydrolase</keyword>
<dbReference type="Gene3D" id="1.10.3090.10">
    <property type="entry name" value="cca-adding enzyme, domain 2"/>
    <property type="match status" value="1"/>
</dbReference>
<evidence type="ECO:0000256" key="4">
    <source>
        <dbReference type="ARBA" id="ARBA00022842"/>
    </source>
</evidence>
<dbReference type="CDD" id="cd04873">
    <property type="entry name" value="ACT_UUR-ACR-like"/>
    <property type="match status" value="1"/>
</dbReference>
<evidence type="ECO:0000256" key="2">
    <source>
        <dbReference type="ARBA" id="ARBA00022695"/>
    </source>
</evidence>
<keyword evidence="2 6" id="KW-0548">Nucleotidyltransferase</keyword>